<dbReference type="OrthoDB" id="5552842at2759"/>
<dbReference type="GO" id="GO:0000402">
    <property type="term" value="F:crossed form four-way junction DNA binding"/>
    <property type="evidence" value="ECO:0007669"/>
    <property type="project" value="TreeGrafter"/>
</dbReference>
<keyword evidence="3" id="KW-1185">Reference proteome</keyword>
<dbReference type="InterPro" id="IPR012337">
    <property type="entry name" value="RNaseH-like_sf"/>
</dbReference>
<protein>
    <recommendedName>
        <fullName evidence="1">Mitochondrial resolvase Ydc2 catalytic domain-containing protein</fullName>
    </recommendedName>
</protein>
<dbReference type="Gene3D" id="3.30.420.10">
    <property type="entry name" value="Ribonuclease H-like superfamily/Ribonuclease H"/>
    <property type="match status" value="1"/>
</dbReference>
<dbReference type="GO" id="GO:0005739">
    <property type="term" value="C:mitochondrion"/>
    <property type="evidence" value="ECO:0007669"/>
    <property type="project" value="TreeGrafter"/>
</dbReference>
<dbReference type="SUPFAM" id="SSF53098">
    <property type="entry name" value="Ribonuclease H-like"/>
    <property type="match status" value="1"/>
</dbReference>
<comment type="caution">
    <text evidence="2">The sequence shown here is derived from an EMBL/GenBank/DDBJ whole genome shotgun (WGS) entry which is preliminary data.</text>
</comment>
<name>A0A8H7PZY4_MORIS</name>
<evidence type="ECO:0000259" key="1">
    <source>
        <dbReference type="Pfam" id="PF09159"/>
    </source>
</evidence>
<dbReference type="InterPro" id="IPR039197">
    <property type="entry name" value="Mrs1/Cce1"/>
</dbReference>
<dbReference type="InterPro" id="IPR036397">
    <property type="entry name" value="RNaseH_sf"/>
</dbReference>
<dbReference type="GO" id="GO:0000403">
    <property type="term" value="F:Y-form DNA binding"/>
    <property type="evidence" value="ECO:0007669"/>
    <property type="project" value="TreeGrafter"/>
</dbReference>
<evidence type="ECO:0000313" key="2">
    <source>
        <dbReference type="EMBL" id="KAG2182494.1"/>
    </source>
</evidence>
<dbReference type="GO" id="GO:0004520">
    <property type="term" value="F:DNA endonuclease activity"/>
    <property type="evidence" value="ECO:0007669"/>
    <property type="project" value="TreeGrafter"/>
</dbReference>
<dbReference type="EMBL" id="JAEPQZ010000004">
    <property type="protein sequence ID" value="KAG2182494.1"/>
    <property type="molecule type" value="Genomic_DNA"/>
</dbReference>
<dbReference type="PANTHER" id="PTHR28072">
    <property type="entry name" value="CRUCIFORM CUTTING ENDONUCLEASE 1, MITOCHONDRIAL-RELATED"/>
    <property type="match status" value="1"/>
</dbReference>
<evidence type="ECO:0000313" key="3">
    <source>
        <dbReference type="Proteomes" id="UP000654370"/>
    </source>
</evidence>
<dbReference type="Proteomes" id="UP000654370">
    <property type="component" value="Unassembled WGS sequence"/>
</dbReference>
<accession>A0A8H7PZY4</accession>
<dbReference type="Pfam" id="PF09159">
    <property type="entry name" value="Ydc2-catalyt"/>
    <property type="match status" value="1"/>
</dbReference>
<proteinExistence type="predicted"/>
<sequence>MRIIPHRHYMFLSKCRVQPLASTLVVPIANKRFLYRNAVLKELRSRLEVNKASQLKMEAALTGVAVSGTKKELIERIVLHYDTVLLDDTVTKTYTAVPESVISIDMGYRNLAFAHVSREQKVLRWCRVDLDIDNHHPSQSASTVTRFVRDQLLKGIPPSSTDCAIVIEKQRFRSMGGFSVLEHTLRVNMVEAMLWSALQCMTDPNMIKEAVSPVAVEKYWSDIKGYCSDDNQLSSKKKRSELLVAKLLSSNYIDCNPELLNMFASEKKKDDLSDSMLQGLAWLDWRKYTQKNIQEIL</sequence>
<feature type="domain" description="Mitochondrial resolvase Ydc2 catalytic" evidence="1">
    <location>
        <begin position="101"/>
        <end position="240"/>
    </location>
</feature>
<dbReference type="GO" id="GO:0070336">
    <property type="term" value="F:flap-structured DNA binding"/>
    <property type="evidence" value="ECO:0007669"/>
    <property type="project" value="TreeGrafter"/>
</dbReference>
<dbReference type="AlphaFoldDB" id="A0A8H7PZY4"/>
<organism evidence="2 3">
    <name type="scientific">Mortierella isabellina</name>
    <name type="common">Filamentous fungus</name>
    <name type="synonym">Umbelopsis isabellina</name>
    <dbReference type="NCBI Taxonomy" id="91625"/>
    <lineage>
        <taxon>Eukaryota</taxon>
        <taxon>Fungi</taxon>
        <taxon>Fungi incertae sedis</taxon>
        <taxon>Mucoromycota</taxon>
        <taxon>Mucoromycotina</taxon>
        <taxon>Umbelopsidomycetes</taxon>
        <taxon>Umbelopsidales</taxon>
        <taxon>Umbelopsidaceae</taxon>
        <taxon>Umbelopsis</taxon>
    </lineage>
</organism>
<dbReference type="InterPro" id="IPR015242">
    <property type="entry name" value="Ydc2_cat"/>
</dbReference>
<gene>
    <name evidence="2" type="ORF">INT43_007425</name>
</gene>
<dbReference type="PANTHER" id="PTHR28072:SF1">
    <property type="entry name" value="CRUCIFORM CUTTING ENDONUCLEASE 1, MITOCHONDRIAL-RELATED"/>
    <property type="match status" value="1"/>
</dbReference>
<reference evidence="2" key="1">
    <citation type="submission" date="2020-12" db="EMBL/GenBank/DDBJ databases">
        <title>Metabolic potential, ecology and presence of endohyphal bacteria is reflected in genomic diversity of Mucoromycotina.</title>
        <authorList>
            <person name="Muszewska A."/>
            <person name="Okrasinska A."/>
            <person name="Steczkiewicz K."/>
            <person name="Drgas O."/>
            <person name="Orlowska M."/>
            <person name="Perlinska-Lenart U."/>
            <person name="Aleksandrzak-Piekarczyk T."/>
            <person name="Szatraj K."/>
            <person name="Zielenkiewicz U."/>
            <person name="Pilsyk S."/>
            <person name="Malc E."/>
            <person name="Mieczkowski P."/>
            <person name="Kruszewska J.S."/>
            <person name="Biernat P."/>
            <person name="Pawlowska J."/>
        </authorList>
    </citation>
    <scope>NUCLEOTIDE SEQUENCE</scope>
    <source>
        <strain evidence="2">WA0000067209</strain>
    </source>
</reference>